<dbReference type="InterPro" id="IPR050793">
    <property type="entry name" value="CMP-NeuNAc_synthase"/>
</dbReference>
<proteinExistence type="predicted"/>
<dbReference type="Proteomes" id="UP000012227">
    <property type="component" value="Unassembled WGS sequence"/>
</dbReference>
<name>N1W0F1_9LEPT</name>
<organism evidence="1 2">
    <name type="scientific">Leptospira vanthielii serovar Holland str. Waz Holland = ATCC 700522</name>
    <dbReference type="NCBI Taxonomy" id="1218591"/>
    <lineage>
        <taxon>Bacteria</taxon>
        <taxon>Pseudomonadati</taxon>
        <taxon>Spirochaetota</taxon>
        <taxon>Spirochaetia</taxon>
        <taxon>Leptospirales</taxon>
        <taxon>Leptospiraceae</taxon>
        <taxon>Leptospira</taxon>
    </lineage>
</organism>
<dbReference type="CDD" id="cd02513">
    <property type="entry name" value="CMP-NeuAc_Synthase"/>
    <property type="match status" value="1"/>
</dbReference>
<dbReference type="InterPro" id="IPR003329">
    <property type="entry name" value="Cytidylyl_trans"/>
</dbReference>
<dbReference type="Pfam" id="PF02348">
    <property type="entry name" value="CTP_transf_3"/>
    <property type="match status" value="1"/>
</dbReference>
<dbReference type="GO" id="GO:0008781">
    <property type="term" value="F:N-acylneuraminate cytidylyltransferase activity"/>
    <property type="evidence" value="ECO:0007669"/>
    <property type="project" value="TreeGrafter"/>
</dbReference>
<comment type="caution">
    <text evidence="1">The sequence shown here is derived from an EMBL/GenBank/DDBJ whole genome shotgun (WGS) entry which is preliminary data.</text>
</comment>
<gene>
    <name evidence="1" type="ORF">LEP1GSC199_2217</name>
</gene>
<dbReference type="RefSeq" id="WP_002983084.1">
    <property type="nucleotide sequence ID" value="NZ_AOGY02000051.1"/>
</dbReference>
<keyword evidence="1" id="KW-0808">Transferase</keyword>
<dbReference type="SUPFAM" id="SSF53448">
    <property type="entry name" value="Nucleotide-diphospho-sugar transferases"/>
    <property type="match status" value="1"/>
</dbReference>
<protein>
    <submittedName>
        <fullName evidence="1">Cytidylyltransferase domain protein</fullName>
    </submittedName>
</protein>
<evidence type="ECO:0000313" key="2">
    <source>
        <dbReference type="Proteomes" id="UP000012227"/>
    </source>
</evidence>
<dbReference type="PANTHER" id="PTHR21485:SF6">
    <property type="entry name" value="N-ACYLNEURAMINATE CYTIDYLYLTRANSFERASE-RELATED"/>
    <property type="match status" value="1"/>
</dbReference>
<dbReference type="EMBL" id="AOGY02000051">
    <property type="protein sequence ID" value="EMY69679.1"/>
    <property type="molecule type" value="Genomic_DNA"/>
</dbReference>
<dbReference type="STRING" id="1218591.LEP1GSC199_2217"/>
<dbReference type="AlphaFoldDB" id="N1W0F1"/>
<accession>N1W0F1</accession>
<dbReference type="InterPro" id="IPR029044">
    <property type="entry name" value="Nucleotide-diphossugar_trans"/>
</dbReference>
<sequence length="247" mass="27830">MKNTVAIIPARSGSKSIKDKNLAVVSGHPLIAYSIAAGVLAETVGRTIVSTDSKEYAEIAKRYGAEVPFLRPPEFSTDTSTDRDFMLHAMQWVKENESNLPEFWVHLRPTTPLRDPKHIDEAVRVLEADSKATALRSAHPCSESPFKWFRKNDSGYLTALTSEETSLDRFNLPRQSYPDVYIPDGYVDVVRSSFVLNTELFHGNKVIGYISPVCTEVDSPEELDLLEFQIKKYGSPLLDYLNKMEKK</sequence>
<dbReference type="PANTHER" id="PTHR21485">
    <property type="entry name" value="HAD SUPERFAMILY MEMBERS CMAS AND KDSC"/>
    <property type="match status" value="1"/>
</dbReference>
<dbReference type="Gene3D" id="3.90.550.10">
    <property type="entry name" value="Spore Coat Polysaccharide Biosynthesis Protein SpsA, Chain A"/>
    <property type="match status" value="1"/>
</dbReference>
<keyword evidence="1" id="KW-0548">Nucleotidyltransferase</keyword>
<evidence type="ECO:0000313" key="1">
    <source>
        <dbReference type="EMBL" id="EMY69679.1"/>
    </source>
</evidence>
<reference evidence="1 2" key="1">
    <citation type="submission" date="2013-03" db="EMBL/GenBank/DDBJ databases">
        <authorList>
            <person name="Harkins D.M."/>
            <person name="Durkin A.S."/>
            <person name="Brinkac L.M."/>
            <person name="Haft D.H."/>
            <person name="Selengut J.D."/>
            <person name="Sanka R."/>
            <person name="DePew J."/>
            <person name="Purushe J."/>
            <person name="Galloway R.L."/>
            <person name="Vinetz J.M."/>
            <person name="Sutton G.G."/>
            <person name="Nierman W.C."/>
            <person name="Fouts D.E."/>
        </authorList>
    </citation>
    <scope>NUCLEOTIDE SEQUENCE [LARGE SCALE GENOMIC DNA]</scope>
    <source>
        <strain evidence="1 2">Waz Holland</strain>
    </source>
</reference>